<accession>A0A1T5ENC9</accession>
<sequence>MSRFSGLPSRSSISSGRFGGIRDALATLPNPQRVQRIAATARGERSSDRFSTAKADSGNAAKPSPAPAPAAAASMAAQAAVSREPWAVPAEVEARGAVYAAAYRKGFEQFGQQFARLQNHPAAKGRSWAAAQLLSEGWDESQIIARLPSMVTDRQRQIDAMWSRATAAVFGTTDAAHDPDPHGWVAIHAEIQERRDRDLHPVWAAALRR</sequence>
<dbReference type="OrthoDB" id="10010759at2"/>
<organism evidence="2 3">
    <name type="scientific">Sphingopyxis flava</name>
    <dbReference type="NCBI Taxonomy" id="1507287"/>
    <lineage>
        <taxon>Bacteria</taxon>
        <taxon>Pseudomonadati</taxon>
        <taxon>Pseudomonadota</taxon>
        <taxon>Alphaproteobacteria</taxon>
        <taxon>Sphingomonadales</taxon>
        <taxon>Sphingomonadaceae</taxon>
        <taxon>Sphingopyxis</taxon>
    </lineage>
</organism>
<dbReference type="Proteomes" id="UP000190044">
    <property type="component" value="Unassembled WGS sequence"/>
</dbReference>
<dbReference type="EMBL" id="FUYP01000023">
    <property type="protein sequence ID" value="SKB85319.1"/>
    <property type="molecule type" value="Genomic_DNA"/>
</dbReference>
<keyword evidence="3" id="KW-1185">Reference proteome</keyword>
<name>A0A1T5ENC9_9SPHN</name>
<dbReference type="AlphaFoldDB" id="A0A1T5ENC9"/>
<reference evidence="3" key="1">
    <citation type="submission" date="2017-02" db="EMBL/GenBank/DDBJ databases">
        <authorList>
            <person name="Varghese N."/>
            <person name="Submissions S."/>
        </authorList>
    </citation>
    <scope>NUCLEOTIDE SEQUENCE [LARGE SCALE GENOMIC DNA]</scope>
    <source>
        <strain evidence="3">R11H</strain>
    </source>
</reference>
<evidence type="ECO:0000313" key="3">
    <source>
        <dbReference type="Proteomes" id="UP000190044"/>
    </source>
</evidence>
<evidence type="ECO:0000256" key="1">
    <source>
        <dbReference type="SAM" id="MobiDB-lite"/>
    </source>
</evidence>
<protein>
    <submittedName>
        <fullName evidence="2">Uncharacterized protein</fullName>
    </submittedName>
</protein>
<dbReference type="RefSeq" id="WP_079639602.1">
    <property type="nucleotide sequence ID" value="NZ_FUYP01000023.1"/>
</dbReference>
<feature type="region of interest" description="Disordered" evidence="1">
    <location>
        <begin position="39"/>
        <end position="68"/>
    </location>
</feature>
<evidence type="ECO:0000313" key="2">
    <source>
        <dbReference type="EMBL" id="SKB85319.1"/>
    </source>
</evidence>
<gene>
    <name evidence="2" type="ORF">SAMN06295937_102346</name>
</gene>
<proteinExistence type="predicted"/>